<reference evidence="2" key="1">
    <citation type="journal article" date="2019" name="Int. J. Syst. Evol. Microbiol.">
        <title>The Global Catalogue of Microorganisms (GCM) 10K type strain sequencing project: providing services to taxonomists for standard genome sequencing and annotation.</title>
        <authorList>
            <consortium name="The Broad Institute Genomics Platform"/>
            <consortium name="The Broad Institute Genome Sequencing Center for Infectious Disease"/>
            <person name="Wu L."/>
            <person name="Ma J."/>
        </authorList>
    </citation>
    <scope>NUCLEOTIDE SEQUENCE [LARGE SCALE GENOMIC DNA]</scope>
    <source>
        <strain evidence="2">CCM 8609</strain>
    </source>
</reference>
<evidence type="ECO:0008006" key="3">
    <source>
        <dbReference type="Google" id="ProtNLM"/>
    </source>
</evidence>
<evidence type="ECO:0000313" key="1">
    <source>
        <dbReference type="EMBL" id="GGI62789.1"/>
    </source>
</evidence>
<dbReference type="RefSeq" id="WP_188357700.1">
    <property type="nucleotide sequence ID" value="NZ_BMDS01000002.1"/>
</dbReference>
<dbReference type="EMBL" id="BMDS01000002">
    <property type="protein sequence ID" value="GGI62789.1"/>
    <property type="molecule type" value="Genomic_DNA"/>
</dbReference>
<name>A0ABQ2C4X5_9LACO</name>
<proteinExistence type="predicted"/>
<keyword evidence="2" id="KW-1185">Reference proteome</keyword>
<protein>
    <recommendedName>
        <fullName evidence="3">Secreted protein</fullName>
    </recommendedName>
</protein>
<accession>A0ABQ2C4X5</accession>
<evidence type="ECO:0000313" key="2">
    <source>
        <dbReference type="Proteomes" id="UP000603295"/>
    </source>
</evidence>
<comment type="caution">
    <text evidence="1">The sequence shown here is derived from an EMBL/GenBank/DDBJ whole genome shotgun (WGS) entry which is preliminary data.</text>
</comment>
<dbReference type="Proteomes" id="UP000603295">
    <property type="component" value="Unassembled WGS sequence"/>
</dbReference>
<sequence>MKSIKLTSIGENIMKHFRLYLVFFISLTLGLFFNSTTIWASKSGLVTELNAYAQTNENADFKKVKVKGNILTVYIADDYVETVNDYGLESYLEDTYKQVNKYQKKNNTKLSIVFKDKASGTFAKSSYSGKGWFKSTDTTGEKYNFNFKTGEVD</sequence>
<organism evidence="1 2">
    <name type="scientific">Limosilactobacillus caviae</name>
    <dbReference type="NCBI Taxonomy" id="1769424"/>
    <lineage>
        <taxon>Bacteria</taxon>
        <taxon>Bacillati</taxon>
        <taxon>Bacillota</taxon>
        <taxon>Bacilli</taxon>
        <taxon>Lactobacillales</taxon>
        <taxon>Lactobacillaceae</taxon>
        <taxon>Limosilactobacillus</taxon>
    </lineage>
</organism>
<gene>
    <name evidence="1" type="ORF">GCM10011459_06230</name>
</gene>